<dbReference type="Proteomes" id="UP001174208">
    <property type="component" value="Unassembled WGS sequence"/>
</dbReference>
<accession>A0ABT8KCN7</accession>
<keyword evidence="2" id="KW-0378">Hydrolase</keyword>
<dbReference type="Gene3D" id="3.40.50.1110">
    <property type="entry name" value="SGNH hydrolase"/>
    <property type="match status" value="1"/>
</dbReference>
<dbReference type="GO" id="GO:0016787">
    <property type="term" value="F:hydrolase activity"/>
    <property type="evidence" value="ECO:0007669"/>
    <property type="project" value="UniProtKB-KW"/>
</dbReference>
<dbReference type="SUPFAM" id="SSF52266">
    <property type="entry name" value="SGNH hydrolase"/>
    <property type="match status" value="1"/>
</dbReference>
<proteinExistence type="predicted"/>
<dbReference type="EMBL" id="JAROCF010000001">
    <property type="protein sequence ID" value="MDN4614937.1"/>
    <property type="molecule type" value="Genomic_DNA"/>
</dbReference>
<dbReference type="RefSeq" id="WP_301209147.1">
    <property type="nucleotide sequence ID" value="NZ_JAROCF010000001.1"/>
</dbReference>
<evidence type="ECO:0000313" key="2">
    <source>
        <dbReference type="EMBL" id="MDN4614937.1"/>
    </source>
</evidence>
<gene>
    <name evidence="2" type="ORF">P5G50_10790</name>
</gene>
<protein>
    <submittedName>
        <fullName evidence="2">SGNH/GDSL hydrolase family protein</fullName>
        <ecNumber evidence="2">3.1.-.-</ecNumber>
    </submittedName>
</protein>
<organism evidence="2 3">
    <name type="scientific">Leifsonia williamsii</name>
    <dbReference type="NCBI Taxonomy" id="3035919"/>
    <lineage>
        <taxon>Bacteria</taxon>
        <taxon>Bacillati</taxon>
        <taxon>Actinomycetota</taxon>
        <taxon>Actinomycetes</taxon>
        <taxon>Micrococcales</taxon>
        <taxon>Microbacteriaceae</taxon>
        <taxon>Leifsonia</taxon>
    </lineage>
</organism>
<feature type="chain" id="PRO_5045998535" evidence="1">
    <location>
        <begin position="16"/>
        <end position="283"/>
    </location>
</feature>
<evidence type="ECO:0000313" key="3">
    <source>
        <dbReference type="Proteomes" id="UP001174208"/>
    </source>
</evidence>
<keyword evidence="1" id="KW-0732">Signal</keyword>
<keyword evidence="3" id="KW-1185">Reference proteome</keyword>
<sequence>MLAAAAAAGTAGLLAACTLGTPAPDGTTAPTGTPLRLAVIGDDLPYNAPELCDRCTGFADLYAQSITDVTGRPVLVENYSEKAGASATGMASVLGFAPAGLTDAIEKADVLLVSLGDQELPPFYTEMDGCPPPADTFTTPQEAVAIAAATARTCVDAQLARSRTGLASVLRQVRDLNPDAALGVLTHYNIAIGYPAVEEADAATAAAALDVVGYAVSSWNAATCEEAAAVGATCVDLVPSFNGPDGTGDAALLADDHLHPNQDGHSEIAALLASSGLLALDGK</sequence>
<dbReference type="InterPro" id="IPR036514">
    <property type="entry name" value="SGNH_hydro_sf"/>
</dbReference>
<comment type="caution">
    <text evidence="2">The sequence shown here is derived from an EMBL/GenBank/DDBJ whole genome shotgun (WGS) entry which is preliminary data.</text>
</comment>
<feature type="signal peptide" evidence="1">
    <location>
        <begin position="1"/>
        <end position="15"/>
    </location>
</feature>
<name>A0ABT8KCN7_9MICO</name>
<reference evidence="2" key="1">
    <citation type="submission" date="2023-06" db="EMBL/GenBank/DDBJ databases">
        <title>MT1 and MT2 Draft Genomes of Novel Species.</title>
        <authorList>
            <person name="Venkateswaran K."/>
        </authorList>
    </citation>
    <scope>NUCLEOTIDE SEQUENCE</scope>
    <source>
        <strain evidence="2">F6_8S_P_1B</strain>
    </source>
</reference>
<dbReference type="EC" id="3.1.-.-" evidence="2"/>
<evidence type="ECO:0000256" key="1">
    <source>
        <dbReference type="SAM" id="SignalP"/>
    </source>
</evidence>